<feature type="domain" description="DIX" evidence="2">
    <location>
        <begin position="5"/>
        <end position="83"/>
    </location>
</feature>
<dbReference type="PANTHER" id="PTHR42509:SF1">
    <property type="entry name" value="DIX DOMAIN-CONTAINING PROTEIN"/>
    <property type="match status" value="1"/>
</dbReference>
<accession>A0A024X0H3</accession>
<dbReference type="AlphaFoldDB" id="A0A024X0H3"/>
<dbReference type="Gene3D" id="2.40.240.130">
    <property type="match status" value="1"/>
</dbReference>
<reference evidence="3 4" key="1">
    <citation type="submission" date="2013-02" db="EMBL/GenBank/DDBJ databases">
        <title>The Genome Annotation of Plasmodium falciparum CAMP/Malaysia.</title>
        <authorList>
            <consortium name="The Broad Institute Genome Sequencing Platform"/>
            <consortium name="The Broad Institute Genome Sequencing Center for Infectious Disease"/>
            <person name="Neafsey D."/>
            <person name="Hoffman S."/>
            <person name="Volkman S."/>
            <person name="Rosenthal P."/>
            <person name="Walker B."/>
            <person name="Young S.K."/>
            <person name="Zeng Q."/>
            <person name="Gargeya S."/>
            <person name="Fitzgerald M."/>
            <person name="Haas B."/>
            <person name="Abouelleil A."/>
            <person name="Allen A.W."/>
            <person name="Alvarado L."/>
            <person name="Arachchi H.M."/>
            <person name="Berlin A.M."/>
            <person name="Chapman S.B."/>
            <person name="Gainer-Dewar J."/>
            <person name="Goldberg J."/>
            <person name="Griggs A."/>
            <person name="Gujja S."/>
            <person name="Hansen M."/>
            <person name="Howarth C."/>
            <person name="Imamovic A."/>
            <person name="Ireland A."/>
            <person name="Larimer J."/>
            <person name="McCowan C."/>
            <person name="Murphy C."/>
            <person name="Pearson M."/>
            <person name="Poon T.W."/>
            <person name="Priest M."/>
            <person name="Roberts A."/>
            <person name="Saif S."/>
            <person name="Shea T."/>
            <person name="Sisk P."/>
            <person name="Sykes S."/>
            <person name="Wortman J."/>
            <person name="Nusbaum C."/>
            <person name="Birren B."/>
        </authorList>
    </citation>
    <scope>NUCLEOTIDE SEQUENCE [LARGE SCALE GENOMIC DNA]</scope>
    <source>
        <strain evidence="3 4">CAMP/Malaysia</strain>
    </source>
</reference>
<dbReference type="GO" id="GO:0016055">
    <property type="term" value="P:Wnt signaling pathway"/>
    <property type="evidence" value="ECO:0007669"/>
    <property type="project" value="UniProtKB-KW"/>
</dbReference>
<dbReference type="SUPFAM" id="SSF54236">
    <property type="entry name" value="Ubiquitin-like"/>
    <property type="match status" value="1"/>
</dbReference>
<dbReference type="InterPro" id="IPR001158">
    <property type="entry name" value="DIX"/>
</dbReference>
<dbReference type="InterPro" id="IPR038207">
    <property type="entry name" value="DIX_dom_sf"/>
</dbReference>
<keyword evidence="1" id="KW-0879">Wnt signaling pathway</keyword>
<evidence type="ECO:0000313" key="3">
    <source>
        <dbReference type="EMBL" id="ETW58994.1"/>
    </source>
</evidence>
<gene>
    <name evidence="3" type="ORF">PFMC_05182</name>
</gene>
<dbReference type="EMBL" id="KI927558">
    <property type="protein sequence ID" value="ETW58994.1"/>
    <property type="molecule type" value="Genomic_DNA"/>
</dbReference>
<evidence type="ECO:0000256" key="1">
    <source>
        <dbReference type="ARBA" id="ARBA00022687"/>
    </source>
</evidence>
<dbReference type="PANTHER" id="PTHR42509">
    <property type="entry name" value="DIX DOMAIN-CONTAINING PROTEIN"/>
    <property type="match status" value="1"/>
</dbReference>
<sequence length="183" mass="21360">MSKPTVVFYHIINDKEDKNSQNVFYILKPIGSITLKDIKHEFPLMGTYHFRFKILHNNIPAWVDVTDESSPVPSLNSCIYAKVLRLSWLDNKTGKEITNDKNLHDRDMMKSYKNDKMTYHQGNETNHIGDHMEESQKTKSNIDMLLFETAPNKSNQTNINKKNAGHFGKKKKKSSFYIFTFQK</sequence>
<dbReference type="OrthoDB" id="10007451at2759"/>
<organism evidence="3 4">
    <name type="scientific">Plasmodium falciparum (isolate Camp / Malaysia)</name>
    <dbReference type="NCBI Taxonomy" id="5835"/>
    <lineage>
        <taxon>Eukaryota</taxon>
        <taxon>Sar</taxon>
        <taxon>Alveolata</taxon>
        <taxon>Apicomplexa</taxon>
        <taxon>Aconoidasida</taxon>
        <taxon>Haemosporida</taxon>
        <taxon>Plasmodiidae</taxon>
        <taxon>Plasmodium</taxon>
        <taxon>Plasmodium (Laverania)</taxon>
    </lineage>
</organism>
<protein>
    <recommendedName>
        <fullName evidence="2">DIX domain-containing protein</fullName>
    </recommendedName>
</protein>
<evidence type="ECO:0000313" key="4">
    <source>
        <dbReference type="Proteomes" id="UP000030694"/>
    </source>
</evidence>
<dbReference type="OMA" id="TTIVFYN"/>
<evidence type="ECO:0000259" key="2">
    <source>
        <dbReference type="Pfam" id="PF00778"/>
    </source>
</evidence>
<name>A0A024X0H3_PLAFC</name>
<dbReference type="InterPro" id="IPR029071">
    <property type="entry name" value="Ubiquitin-like_domsf"/>
</dbReference>
<proteinExistence type="predicted"/>
<reference evidence="3 4" key="2">
    <citation type="submission" date="2013-02" db="EMBL/GenBank/DDBJ databases">
        <title>The Genome Sequence of Plasmodium falciparum CAMP/Malaysia.</title>
        <authorList>
            <consortium name="The Broad Institute Genome Sequencing Platform"/>
            <consortium name="The Broad Institute Genome Sequencing Center for Infectious Disease"/>
            <person name="Neafsey D."/>
            <person name="Cheeseman I."/>
            <person name="Volkman S."/>
            <person name="Adams J."/>
            <person name="Walker B."/>
            <person name="Young S.K."/>
            <person name="Zeng Q."/>
            <person name="Gargeya S."/>
            <person name="Fitzgerald M."/>
            <person name="Haas B."/>
            <person name="Abouelleil A."/>
            <person name="Alvarado L."/>
            <person name="Arachchi H.M."/>
            <person name="Berlin A.M."/>
            <person name="Chapman S.B."/>
            <person name="Dewar J."/>
            <person name="Goldberg J."/>
            <person name="Griggs A."/>
            <person name="Gujja S."/>
            <person name="Hansen M."/>
            <person name="Howarth C."/>
            <person name="Imamovic A."/>
            <person name="Larimer J."/>
            <person name="McCowan C."/>
            <person name="Murphy C."/>
            <person name="Neiman D."/>
            <person name="Pearson M."/>
            <person name="Priest M."/>
            <person name="Roberts A."/>
            <person name="Saif S."/>
            <person name="Shea T."/>
            <person name="Sisk P."/>
            <person name="Sykes S."/>
            <person name="Wortman J."/>
            <person name="Nusbaum C."/>
            <person name="Birren B."/>
        </authorList>
    </citation>
    <scope>NUCLEOTIDE SEQUENCE [LARGE SCALE GENOMIC DNA]</scope>
    <source>
        <strain evidence="3 4">CAMP/Malaysia</strain>
    </source>
</reference>
<dbReference type="Proteomes" id="UP000030694">
    <property type="component" value="Unassembled WGS sequence"/>
</dbReference>
<dbReference type="Pfam" id="PF00778">
    <property type="entry name" value="DIX"/>
    <property type="match status" value="1"/>
</dbReference>